<evidence type="ECO:0008006" key="3">
    <source>
        <dbReference type="Google" id="ProtNLM"/>
    </source>
</evidence>
<dbReference type="Gene3D" id="3.40.630.30">
    <property type="match status" value="1"/>
</dbReference>
<dbReference type="AlphaFoldDB" id="A0A378RLP7"/>
<proteinExistence type="predicted"/>
<evidence type="ECO:0000313" key="2">
    <source>
        <dbReference type="Proteomes" id="UP000255024"/>
    </source>
</evidence>
<dbReference type="RefSeq" id="WP_236594179.1">
    <property type="nucleotide sequence ID" value="NZ_CP068107.1"/>
</dbReference>
<keyword evidence="2" id="KW-1185">Reference proteome</keyword>
<evidence type="ECO:0000313" key="1">
    <source>
        <dbReference type="EMBL" id="STZ27201.1"/>
    </source>
</evidence>
<name>A0A378RLP7_MYROD</name>
<dbReference type="EMBL" id="UGQL01000001">
    <property type="protein sequence ID" value="STZ27201.1"/>
    <property type="molecule type" value="Genomic_DNA"/>
</dbReference>
<gene>
    <name evidence="1" type="ORF">NCTC11179_00734</name>
</gene>
<accession>A0A378RLP7</accession>
<reference evidence="1 2" key="1">
    <citation type="submission" date="2018-06" db="EMBL/GenBank/DDBJ databases">
        <authorList>
            <consortium name="Pathogen Informatics"/>
            <person name="Doyle S."/>
        </authorList>
    </citation>
    <scope>NUCLEOTIDE SEQUENCE [LARGE SCALE GENOMIC DNA]</scope>
    <source>
        <strain evidence="1 2">NCTC11179</strain>
    </source>
</reference>
<protein>
    <recommendedName>
        <fullName evidence="3">N-acetyltransferase domain-containing protein</fullName>
    </recommendedName>
</protein>
<dbReference type="Proteomes" id="UP000255024">
    <property type="component" value="Unassembled WGS sequence"/>
</dbReference>
<sequence length="114" mass="12967">MDYFAVTQEAGRGKGIGSLFIQKLISLLSAKVIILECEIPEEATDSEEKEIRQKRIAFYERNGAILTTEKIQVFGVNFQLLYLPIQPSFTTFNLATESIAIYQHTIPEREVQLL</sequence>
<organism evidence="1 2">
    <name type="scientific">Myroides odoratus</name>
    <name type="common">Flavobacterium odoratum</name>
    <dbReference type="NCBI Taxonomy" id="256"/>
    <lineage>
        <taxon>Bacteria</taxon>
        <taxon>Pseudomonadati</taxon>
        <taxon>Bacteroidota</taxon>
        <taxon>Flavobacteriia</taxon>
        <taxon>Flavobacteriales</taxon>
        <taxon>Flavobacteriaceae</taxon>
        <taxon>Myroides</taxon>
    </lineage>
</organism>